<evidence type="ECO:0000256" key="10">
    <source>
        <dbReference type="ARBA" id="ARBA00022927"/>
    </source>
</evidence>
<dbReference type="GO" id="GO:0005829">
    <property type="term" value="C:cytosol"/>
    <property type="evidence" value="ECO:0007669"/>
    <property type="project" value="UniProtKB-SubCell"/>
</dbReference>
<keyword evidence="10" id="KW-0653">Protein transport</keyword>
<keyword evidence="9" id="KW-0967">Endosome</keyword>
<organism evidence="15 16">
    <name type="scientific">Chiloscyllium punctatum</name>
    <name type="common">Brownbanded bambooshark</name>
    <name type="synonym">Hemiscyllium punctatum</name>
    <dbReference type="NCBI Taxonomy" id="137246"/>
    <lineage>
        <taxon>Eukaryota</taxon>
        <taxon>Metazoa</taxon>
        <taxon>Chordata</taxon>
        <taxon>Craniata</taxon>
        <taxon>Vertebrata</taxon>
        <taxon>Chondrichthyes</taxon>
        <taxon>Elasmobranchii</taxon>
        <taxon>Galeomorphii</taxon>
        <taxon>Galeoidea</taxon>
        <taxon>Orectolobiformes</taxon>
        <taxon>Hemiscylliidae</taxon>
        <taxon>Chiloscyllium</taxon>
    </lineage>
</organism>
<dbReference type="InterPro" id="IPR039591">
    <property type="entry name" value="AP5M1"/>
</dbReference>
<evidence type="ECO:0000256" key="6">
    <source>
        <dbReference type="ARBA" id="ARBA00021851"/>
    </source>
</evidence>
<sequence length="501" mass="56277">MSVRAIWLLGLEKGTTSVKLSRRYPTVEKRARNFNGKSYTELPEDKIFLNALLTELDMTELDKNFVEHRDSCCRINRTSVYEIAIGDGVLWPVLVMTQNAILYACLALVEQSLTPRPPLISLRGISPAFALLSGLMTFLNMTQRSEPEITNKMTQISAMLMHACPLGTPTDTDFGLMQTLSGSFVPQNPMSSVQAQKQPAWKPGIYKGKPQVNVCVTEQIRSMQYDKNDVIDVWQEYGTVTCKCDLEGILPTVTVSLNLPINGSPLQDILVHPCVSAVDSTILTFNSVDDVDDSLFNGPYKFPFTPPLDVFKLCYYTSQVPIPPILGSYQMKEEEQNLKITVNLKLHESVKNGFEYCEAHIPFFNRGPIVHAECKVNHGQLEVSREKSLLVWVLGQKFPKSLEVSLTGIVMFPEFGISNHSAQLTDPFCTGLTAYVKLYFRIPDYTLTGCYVDQHSIQVYSSAKPRIITSRELLSSEYYIWNSKGDAPVASRPLVSLRNWE</sequence>
<dbReference type="FunFam" id="2.60.40.1170:FF:000014">
    <property type="entry name" value="AP-5 complex subunit mu-1 isoform X1"/>
    <property type="match status" value="1"/>
</dbReference>
<feature type="domain" description="MHD" evidence="14">
    <location>
        <begin position="209"/>
        <end position="482"/>
    </location>
</feature>
<name>A0A401S024_CHIPU</name>
<comment type="subunit">
    <text evidence="5">Probably part of the adaptor protein complex 5 (AP-5) a tetramer composed of AP5B1, AP5M1, AP5S1 and AP5Z1.</text>
</comment>
<dbReference type="PANTHER" id="PTHR16082:SF2">
    <property type="entry name" value="AP-5 COMPLEX SUBUNIT MU-1"/>
    <property type="match status" value="1"/>
</dbReference>
<evidence type="ECO:0000256" key="13">
    <source>
        <dbReference type="ARBA" id="ARBA00030827"/>
    </source>
</evidence>
<dbReference type="Gene3D" id="2.60.40.1170">
    <property type="entry name" value="Mu homology domain, subdomain B"/>
    <property type="match status" value="2"/>
</dbReference>
<dbReference type="GO" id="GO:0031902">
    <property type="term" value="C:late endosome membrane"/>
    <property type="evidence" value="ECO:0007669"/>
    <property type="project" value="UniProtKB-SubCell"/>
</dbReference>
<dbReference type="OMA" id="KEHPTDY"/>
<evidence type="ECO:0000256" key="2">
    <source>
        <dbReference type="ARBA" id="ARBA00004514"/>
    </source>
</evidence>
<proteinExistence type="inferred from homology"/>
<evidence type="ECO:0000256" key="7">
    <source>
        <dbReference type="ARBA" id="ARBA00022448"/>
    </source>
</evidence>
<dbReference type="Pfam" id="PF00928">
    <property type="entry name" value="Adap_comp_sub"/>
    <property type="match status" value="1"/>
</dbReference>
<accession>A0A401S024</accession>
<evidence type="ECO:0000259" key="14">
    <source>
        <dbReference type="PROSITE" id="PS51072"/>
    </source>
</evidence>
<evidence type="ECO:0000256" key="1">
    <source>
        <dbReference type="ARBA" id="ARBA00004492"/>
    </source>
</evidence>
<dbReference type="GO" id="GO:0015031">
    <property type="term" value="P:protein transport"/>
    <property type="evidence" value="ECO:0007669"/>
    <property type="project" value="UniProtKB-KW"/>
</dbReference>
<dbReference type="AlphaFoldDB" id="A0A401S024"/>
<dbReference type="Proteomes" id="UP000287033">
    <property type="component" value="Unassembled WGS sequence"/>
</dbReference>
<evidence type="ECO:0000256" key="3">
    <source>
        <dbReference type="ARBA" id="ARBA00004630"/>
    </source>
</evidence>
<dbReference type="OrthoDB" id="1877176at2759"/>
<comment type="subcellular location">
    <subcellularLocation>
        <location evidence="2">Cytoplasm</location>
        <location evidence="2">Cytosol</location>
    </subcellularLocation>
    <subcellularLocation>
        <location evidence="1">Late endosome membrane</location>
        <topology evidence="1">Peripheral membrane protein</topology>
        <orientation evidence="1">Cytoplasmic side</orientation>
    </subcellularLocation>
    <subcellularLocation>
        <location evidence="3">Lysosome membrane</location>
        <topology evidence="3">Peripheral membrane protein</topology>
        <orientation evidence="3">Cytoplasmic side</orientation>
    </subcellularLocation>
</comment>
<evidence type="ECO:0000313" key="15">
    <source>
        <dbReference type="EMBL" id="GCC23680.1"/>
    </source>
</evidence>
<evidence type="ECO:0000256" key="5">
    <source>
        <dbReference type="ARBA" id="ARBA00011174"/>
    </source>
</evidence>
<dbReference type="GO" id="GO:0030119">
    <property type="term" value="C:AP-type membrane coat adaptor complex"/>
    <property type="evidence" value="ECO:0007669"/>
    <property type="project" value="TreeGrafter"/>
</dbReference>
<dbReference type="CDD" id="cd09256">
    <property type="entry name" value="AP_MuD_MHD"/>
    <property type="match status" value="1"/>
</dbReference>
<comment type="caution">
    <text evidence="15">The sequence shown here is derived from an EMBL/GenBank/DDBJ whole genome shotgun (WGS) entry which is preliminary data.</text>
</comment>
<dbReference type="GO" id="GO:0016197">
    <property type="term" value="P:endosomal transport"/>
    <property type="evidence" value="ECO:0007669"/>
    <property type="project" value="TreeGrafter"/>
</dbReference>
<dbReference type="InterPro" id="IPR028565">
    <property type="entry name" value="MHD"/>
</dbReference>
<keyword evidence="16" id="KW-1185">Reference proteome</keyword>
<comment type="similarity">
    <text evidence="4">Belongs to the adaptor complexes medium subunit family.</text>
</comment>
<evidence type="ECO:0000256" key="4">
    <source>
        <dbReference type="ARBA" id="ARBA00005324"/>
    </source>
</evidence>
<dbReference type="EMBL" id="BEZZ01000036">
    <property type="protein sequence ID" value="GCC23680.1"/>
    <property type="molecule type" value="Genomic_DNA"/>
</dbReference>
<dbReference type="SUPFAM" id="SSF49447">
    <property type="entry name" value="Second domain of Mu2 adaptin subunit (ap50) of ap2 adaptor"/>
    <property type="match status" value="1"/>
</dbReference>
<keyword evidence="8" id="KW-0963">Cytoplasm</keyword>
<keyword evidence="7" id="KW-0813">Transport</keyword>
<gene>
    <name evidence="15" type="ORF">chiPu_0002078</name>
</gene>
<dbReference type="PANTHER" id="PTHR16082">
    <property type="entry name" value="AP-5 COMPLEX SUBUNIT MU-1"/>
    <property type="match status" value="1"/>
</dbReference>
<evidence type="ECO:0000256" key="8">
    <source>
        <dbReference type="ARBA" id="ARBA00022490"/>
    </source>
</evidence>
<dbReference type="InterPro" id="IPR036168">
    <property type="entry name" value="AP2_Mu_C_sf"/>
</dbReference>
<evidence type="ECO:0000313" key="16">
    <source>
        <dbReference type="Proteomes" id="UP000287033"/>
    </source>
</evidence>
<dbReference type="PROSITE" id="PS51072">
    <property type="entry name" value="MHD"/>
    <property type="match status" value="1"/>
</dbReference>
<evidence type="ECO:0000256" key="11">
    <source>
        <dbReference type="ARBA" id="ARBA00023136"/>
    </source>
</evidence>
<dbReference type="GO" id="GO:0005765">
    <property type="term" value="C:lysosomal membrane"/>
    <property type="evidence" value="ECO:0007669"/>
    <property type="project" value="UniProtKB-SubCell"/>
</dbReference>
<evidence type="ECO:0000256" key="9">
    <source>
        <dbReference type="ARBA" id="ARBA00022753"/>
    </source>
</evidence>
<dbReference type="STRING" id="137246.A0A401S024"/>
<keyword evidence="12" id="KW-0458">Lysosome</keyword>
<dbReference type="FunFam" id="2.60.40.1170:FF:000013">
    <property type="entry name" value="AP-5 complex subunit mu-1 isoform X1"/>
    <property type="match status" value="1"/>
</dbReference>
<protein>
    <recommendedName>
        <fullName evidence="6">AP-5 complex subunit mu-1</fullName>
    </recommendedName>
    <alternativeName>
        <fullName evidence="13">Adaptor-related protein complex 5 subunit mu-1</fullName>
    </alternativeName>
</protein>
<keyword evidence="11" id="KW-0472">Membrane</keyword>
<reference evidence="15 16" key="1">
    <citation type="journal article" date="2018" name="Nat. Ecol. Evol.">
        <title>Shark genomes provide insights into elasmobranch evolution and the origin of vertebrates.</title>
        <authorList>
            <person name="Hara Y"/>
            <person name="Yamaguchi K"/>
            <person name="Onimaru K"/>
            <person name="Kadota M"/>
            <person name="Koyanagi M"/>
            <person name="Keeley SD"/>
            <person name="Tatsumi K"/>
            <person name="Tanaka K"/>
            <person name="Motone F"/>
            <person name="Kageyama Y"/>
            <person name="Nozu R"/>
            <person name="Adachi N"/>
            <person name="Nishimura O"/>
            <person name="Nakagawa R"/>
            <person name="Tanegashima C"/>
            <person name="Kiyatake I"/>
            <person name="Matsumoto R"/>
            <person name="Murakumo K"/>
            <person name="Nishida K"/>
            <person name="Terakita A"/>
            <person name="Kuratani S"/>
            <person name="Sato K"/>
            <person name="Hyodo S Kuraku.S."/>
        </authorList>
    </citation>
    <scope>NUCLEOTIDE SEQUENCE [LARGE SCALE GENOMIC DNA]</scope>
</reference>
<evidence type="ECO:0000256" key="12">
    <source>
        <dbReference type="ARBA" id="ARBA00023228"/>
    </source>
</evidence>